<gene>
    <name evidence="10" type="ORF">HMPREF0769_10611</name>
</gene>
<evidence type="ECO:0000256" key="3">
    <source>
        <dbReference type="ARBA" id="ARBA00022692"/>
    </source>
</evidence>
<keyword evidence="4 9" id="KW-1133">Transmembrane helix</keyword>
<feature type="transmembrane region" description="Helical" evidence="9">
    <location>
        <begin position="6"/>
        <end position="23"/>
    </location>
</feature>
<feature type="transmembrane region" description="Helical" evidence="9">
    <location>
        <begin position="206"/>
        <end position="230"/>
    </location>
</feature>
<evidence type="ECO:0000256" key="7">
    <source>
        <dbReference type="ARBA" id="ARBA00038265"/>
    </source>
</evidence>
<dbReference type="GO" id="GO:0005886">
    <property type="term" value="C:plasma membrane"/>
    <property type="evidence" value="ECO:0007669"/>
    <property type="project" value="UniProtKB-SubCell"/>
</dbReference>
<dbReference type="InterPro" id="IPR007300">
    <property type="entry name" value="CidB/LrgB"/>
</dbReference>
<feature type="transmembrane region" description="Helical" evidence="9">
    <location>
        <begin position="94"/>
        <end position="114"/>
    </location>
</feature>
<feature type="transmembrane region" description="Helical" evidence="9">
    <location>
        <begin position="150"/>
        <end position="170"/>
    </location>
</feature>
<dbReference type="EMBL" id="ACJA02000001">
    <property type="protein sequence ID" value="EFH96609.1"/>
    <property type="molecule type" value="Genomic_DNA"/>
</dbReference>
<keyword evidence="5 9" id="KW-0472">Membrane</keyword>
<evidence type="ECO:0000256" key="9">
    <source>
        <dbReference type="SAM" id="Phobius"/>
    </source>
</evidence>
<organism evidence="10">
    <name type="scientific">Staphylococcus aureus subsp. aureus MN8</name>
    <dbReference type="NCBI Taxonomy" id="548470"/>
    <lineage>
        <taxon>Bacteria</taxon>
        <taxon>Bacillati</taxon>
        <taxon>Bacillota</taxon>
        <taxon>Bacilli</taxon>
        <taxon>Bacillales</taxon>
        <taxon>Staphylococcaceae</taxon>
        <taxon>Staphylococcus</taxon>
    </lineage>
</organism>
<comment type="function">
    <text evidence="6">Increases the activity of extracellular murein hydrolases possibly by mediating their export via hole formation. Inhibited by the antiholin-like proteins LrgAB. In an unstressed cell, the LrgAB products probably inhibit the function of the CidAB proteins. When a cell is stressed by the addition of antibiotics or by other factors in the environment, the CidAB proteins possibly oligomerize within the bacterial cell membrane, creating lesions that disrupt the proton motive force, which in turn results in loss of cell viability. These lesions are also hypothesized to regulate the subsequent cell lysis by either allowing the murein hydrolases access to the cell wall substrate and/or regulating their activity by a possible change in the cell wall pH that results from loss of membrane potential.</text>
</comment>
<protein>
    <recommendedName>
        <fullName evidence="8">Holin-like protein CidB</fullName>
    </recommendedName>
</protein>
<feature type="transmembrane region" description="Helical" evidence="9">
    <location>
        <begin position="35"/>
        <end position="59"/>
    </location>
</feature>
<accession>A0A0E1XB43</accession>
<comment type="subcellular location">
    <subcellularLocation>
        <location evidence="1">Cell membrane</location>
        <topology evidence="1">Multi-pass membrane protein</topology>
    </subcellularLocation>
</comment>
<evidence type="ECO:0000256" key="5">
    <source>
        <dbReference type="ARBA" id="ARBA00023136"/>
    </source>
</evidence>
<reference evidence="10" key="1">
    <citation type="submission" date="2010-05" db="EMBL/GenBank/DDBJ databases">
        <authorList>
            <person name="Muzny D."/>
            <person name="Qin X."/>
            <person name="Buhay C."/>
            <person name="Dugan-Rocha S."/>
            <person name="Ding Y."/>
            <person name="Chen G."/>
            <person name="Hawes A."/>
            <person name="Holder M."/>
            <person name="Jhangiani S."/>
            <person name="Johnson A."/>
            <person name="Khan Z."/>
            <person name="Li Z."/>
            <person name="Liu W."/>
            <person name="Liu X."/>
            <person name="Perez L."/>
            <person name="Shen H."/>
            <person name="Wang Q."/>
            <person name="Watt J."/>
            <person name="Xi L."/>
            <person name="Xin Y."/>
            <person name="Zhou J."/>
            <person name="Deng J."/>
            <person name="Jiang H."/>
            <person name="Liu Y."/>
            <person name="Qu J."/>
            <person name="Song X.-Z."/>
            <person name="Zhang L."/>
            <person name="Villasana D."/>
            <person name="Johnson A."/>
            <person name="Liu J."/>
            <person name="Liyanage D."/>
            <person name="Lorensuhewa L."/>
            <person name="Robinson T."/>
            <person name="Song A."/>
            <person name="Song B.-B."/>
            <person name="Dinh H."/>
            <person name="Thornton R."/>
            <person name="Coyle M."/>
            <person name="Francisco L."/>
            <person name="Jackson L."/>
            <person name="Javaid M."/>
            <person name="Korchina V."/>
            <person name="Kovar C."/>
            <person name="Mata R."/>
            <person name="Mathew T."/>
            <person name="Ngo R."/>
            <person name="Nguyen L."/>
            <person name="Nguyen N."/>
            <person name="Okwuonu G."/>
            <person name="Ongeri F."/>
            <person name="Pham C."/>
            <person name="Simmons D."/>
            <person name="Wilczek-Boney K."/>
            <person name="Hale W."/>
            <person name="Jakkamsetti A."/>
            <person name="Pham P."/>
            <person name="Ruth R."/>
            <person name="San Lucas F."/>
            <person name="Warren J."/>
            <person name="Zhang J."/>
            <person name="Zhao Z."/>
            <person name="Zhou C."/>
            <person name="Zhu D."/>
            <person name="Lee S."/>
            <person name="Bess C."/>
            <person name="Blankenburg K."/>
            <person name="Forbes L."/>
            <person name="Fu Q."/>
            <person name="Gubbala S."/>
            <person name="Hirani K."/>
            <person name="Jayaseelan J.C."/>
            <person name="Lara F."/>
            <person name="Munidasa M."/>
            <person name="Palculict T."/>
            <person name="Patil S."/>
            <person name="Pu L.-L."/>
            <person name="Saada N."/>
            <person name="Tang L."/>
            <person name="Weissenberger G."/>
            <person name="Zhu Y."/>
            <person name="Hemphill L."/>
            <person name="Shang Y."/>
            <person name="Youmans B."/>
            <person name="Ayvaz T."/>
            <person name="Ross M."/>
            <person name="Santibanez J."/>
            <person name="Aqrawi P."/>
            <person name="Gross S."/>
            <person name="Joshi V."/>
            <person name="Fowler G."/>
            <person name="Nazareth L."/>
            <person name="Reid J."/>
            <person name="Worley K."/>
            <person name="Petrosino J."/>
            <person name="Highlander S."/>
            <person name="Gibbs R."/>
        </authorList>
    </citation>
    <scope>NUCLEOTIDE SEQUENCE [LARGE SCALE GENOMIC DNA]</scope>
    <source>
        <strain evidence="10">MN8</strain>
    </source>
</reference>
<dbReference type="PANTHER" id="PTHR30249:SF17">
    <property type="entry name" value="HOLIN-LIKE PROTEIN CIDB"/>
    <property type="match status" value="1"/>
</dbReference>
<keyword evidence="2" id="KW-1003">Cell membrane</keyword>
<evidence type="ECO:0000256" key="8">
    <source>
        <dbReference type="ARBA" id="ARBA00039710"/>
    </source>
</evidence>
<keyword evidence="3 9" id="KW-0812">Transmembrane</keyword>
<evidence type="ECO:0000256" key="1">
    <source>
        <dbReference type="ARBA" id="ARBA00004651"/>
    </source>
</evidence>
<dbReference type="Pfam" id="PF04172">
    <property type="entry name" value="LrgB"/>
    <property type="match status" value="1"/>
</dbReference>
<comment type="similarity">
    <text evidence="7">Belongs to the CidB/LrgB family. CidB subfamily.</text>
</comment>
<sequence>MLMNDYVQALLMILLTVVLYYFAKRLQQKYPNPFLNPALIASLGIIFVLLIFGISYNGYMKGGSWINHILNATVVCLAYPLYKNREKIKDNVSIIFASVLTGVMLNFMLVFLTLKAFGYSKDVIVTLLPRSITAAVGIEVSHELGGTDTMTVLFIITTGLIGSILGSMLLRFGRFESSIAKGLTYGNASHAFGTAKALEMDIESGAFSSIGMILTAVISSVLIPVLIILFY</sequence>
<proteinExistence type="inferred from homology"/>
<evidence type="ECO:0000256" key="4">
    <source>
        <dbReference type="ARBA" id="ARBA00022989"/>
    </source>
</evidence>
<name>A0A0E1XB43_STAAU</name>
<dbReference type="HOGENOM" id="CLU_082099_3_0_9"/>
<evidence type="ECO:0000256" key="2">
    <source>
        <dbReference type="ARBA" id="ARBA00022475"/>
    </source>
</evidence>
<evidence type="ECO:0000256" key="6">
    <source>
        <dbReference type="ARBA" id="ARBA00037291"/>
    </source>
</evidence>
<dbReference type="Proteomes" id="UP000003455">
    <property type="component" value="Chromosome"/>
</dbReference>
<comment type="caution">
    <text evidence="10">The sequence shown here is derived from an EMBL/GenBank/DDBJ whole genome shotgun (WGS) entry which is preliminary data.</text>
</comment>
<evidence type="ECO:0000313" key="10">
    <source>
        <dbReference type="EMBL" id="EFH96609.1"/>
    </source>
</evidence>
<dbReference type="PANTHER" id="PTHR30249">
    <property type="entry name" value="PUTATIVE SEROTONIN TRANSPORTER"/>
    <property type="match status" value="1"/>
</dbReference>
<dbReference type="AlphaFoldDB" id="A0A0E1XB43"/>